<dbReference type="HAMAP" id="MF_02062">
    <property type="entry name" value="GltS"/>
    <property type="match status" value="1"/>
</dbReference>
<keyword evidence="1" id="KW-0472">Membrane</keyword>
<keyword evidence="1" id="KW-0029">Amino-acid transport</keyword>
<gene>
    <name evidence="3" type="ORF">SAMN05216495_101201</name>
</gene>
<dbReference type="GeneID" id="78335147"/>
<name>A0A1H2TEP5_ACIFE</name>
<organism evidence="3 4">
    <name type="scientific">Acidaminococcus fermentans</name>
    <dbReference type="NCBI Taxonomy" id="905"/>
    <lineage>
        <taxon>Bacteria</taxon>
        <taxon>Bacillati</taxon>
        <taxon>Bacillota</taxon>
        <taxon>Negativicutes</taxon>
        <taxon>Acidaminococcales</taxon>
        <taxon>Acidaminococcaceae</taxon>
        <taxon>Acidaminococcus</taxon>
    </lineage>
</organism>
<keyword evidence="1" id="KW-0739">Sodium transport</keyword>
<feature type="transmembrane region" description="Helical" evidence="1">
    <location>
        <begin position="371"/>
        <end position="395"/>
    </location>
</feature>
<keyword evidence="1" id="KW-0812">Transmembrane</keyword>
<evidence type="ECO:0000256" key="1">
    <source>
        <dbReference type="HAMAP-Rule" id="MF_02062"/>
    </source>
</evidence>
<feature type="transmembrane region" description="Helical" evidence="1">
    <location>
        <begin position="242"/>
        <end position="262"/>
    </location>
</feature>
<sequence length="399" mass="42338">MFALNSYQTLAVGILLYYLGKLLKQKIKFLQTYCIPNPVIGGVLFALLNLALFEAGTGAIKLDTVQQSFFMNMFFTSVGFSASYALLKKGGRDVFILTIICAILITFQDIIGVSLAKVTGLHPLLGLCAGSIPLVGGHGTSGAFGPMLEGIGVERATTVAIAMATFGLISGSLMGGPVAHRLLEKYHLHSTKEDMEGANEKAQSMEENATLTMTPENFMLATGEILVAMGIGTIVSKFFTSVGLTFPGYIGSMIVAAVIRNISDHAEGLPVPMQEIGTVGDVGLNIFLSLAMMSLRIWELFDIAGPLAIIAVVQVVFMALYTTFVVFNAMGKDYDAAVEVSAVCGFGMGATPNAMANMSAITANYGPAPRAFFAVPLVGAMFVDFCNSGILMVFINMFK</sequence>
<feature type="transmembrane region" description="Helical" evidence="1">
    <location>
        <begin position="308"/>
        <end position="330"/>
    </location>
</feature>
<keyword evidence="1" id="KW-0769">Symport</keyword>
<dbReference type="Proteomes" id="UP000182379">
    <property type="component" value="Unassembled WGS sequence"/>
</dbReference>
<keyword evidence="1" id="KW-1133">Transmembrane helix</keyword>
<comment type="function">
    <text evidence="1">Catalyzes the sodium-dependent transport of glutamate.</text>
</comment>
<feature type="transmembrane region" description="Helical" evidence="1">
    <location>
        <begin position="35"/>
        <end position="57"/>
    </location>
</feature>
<dbReference type="GO" id="GO:0015813">
    <property type="term" value="P:L-glutamate transmembrane transport"/>
    <property type="evidence" value="ECO:0007669"/>
    <property type="project" value="UniProtKB-UniRule"/>
</dbReference>
<comment type="caution">
    <text evidence="3">The sequence shown here is derived from an EMBL/GenBank/DDBJ whole genome shotgun (WGS) entry which is preliminary data.</text>
</comment>
<reference evidence="3 4" key="1">
    <citation type="submission" date="2016-10" db="EMBL/GenBank/DDBJ databases">
        <authorList>
            <person name="Varghese N."/>
            <person name="Submissions S."/>
        </authorList>
    </citation>
    <scope>NUCLEOTIDE SEQUENCE [LARGE SCALE GENOMIC DNA]</scope>
    <source>
        <strain evidence="3 4">WCC6</strain>
    </source>
</reference>
<evidence type="ECO:0000256" key="2">
    <source>
        <dbReference type="NCBIfam" id="TIGR00210"/>
    </source>
</evidence>
<dbReference type="Pfam" id="PF03616">
    <property type="entry name" value="Glt_symporter"/>
    <property type="match status" value="1"/>
</dbReference>
<dbReference type="PANTHER" id="PTHR36178:SF1">
    <property type="entry name" value="SODIUM_GLUTAMATE SYMPORTER"/>
    <property type="match status" value="1"/>
</dbReference>
<accession>A0A1H2TEP5</accession>
<dbReference type="PANTHER" id="PTHR36178">
    <property type="entry name" value="SLR0625 PROTEIN"/>
    <property type="match status" value="1"/>
</dbReference>
<dbReference type="OMA" id="TLPTFVW"/>
<feature type="transmembrane region" description="Helical" evidence="1">
    <location>
        <begin position="156"/>
        <end position="179"/>
    </location>
</feature>
<dbReference type="GO" id="GO:0005886">
    <property type="term" value="C:plasma membrane"/>
    <property type="evidence" value="ECO:0007669"/>
    <property type="project" value="UniProtKB-SubCell"/>
</dbReference>
<proteinExistence type="inferred from homology"/>
<feature type="transmembrane region" description="Helical" evidence="1">
    <location>
        <begin position="94"/>
        <end position="115"/>
    </location>
</feature>
<keyword evidence="1" id="KW-0406">Ion transport</keyword>
<dbReference type="EMBL" id="FNOP01000001">
    <property type="protein sequence ID" value="SDW42227.1"/>
    <property type="molecule type" value="Genomic_DNA"/>
</dbReference>
<dbReference type="AlphaFoldDB" id="A0A1H2TEP5"/>
<dbReference type="NCBIfam" id="TIGR00210">
    <property type="entry name" value="gltS"/>
    <property type="match status" value="1"/>
</dbReference>
<keyword evidence="1" id="KW-0915">Sodium</keyword>
<dbReference type="GO" id="GO:0015501">
    <property type="term" value="F:glutamate:sodium symporter activity"/>
    <property type="evidence" value="ECO:0007669"/>
    <property type="project" value="UniProtKB-UniRule"/>
</dbReference>
<comment type="subcellular location">
    <subcellularLocation>
        <location evidence="1">Cell membrane</location>
        <topology evidence="1">Multi-pass membrane protein</topology>
    </subcellularLocation>
</comment>
<comment type="similarity">
    <text evidence="1">Belongs to the glutamate:Na(+) symporter (ESS) (TC 2.A.27) family.</text>
</comment>
<comment type="caution">
    <text evidence="1">Lacks conserved residue(s) required for the propagation of feature annotation.</text>
</comment>
<keyword evidence="1" id="KW-1003">Cell membrane</keyword>
<keyword evidence="1" id="KW-0813">Transport</keyword>
<dbReference type="RefSeq" id="WP_012938796.1">
    <property type="nucleotide sequence ID" value="NZ_CALAKB010000046.1"/>
</dbReference>
<evidence type="ECO:0000313" key="4">
    <source>
        <dbReference type="Proteomes" id="UP000182379"/>
    </source>
</evidence>
<evidence type="ECO:0000313" key="3">
    <source>
        <dbReference type="EMBL" id="SDW42227.1"/>
    </source>
</evidence>
<dbReference type="InterPro" id="IPR004445">
    <property type="entry name" value="GltS"/>
</dbReference>
<feature type="transmembrane region" description="Helical" evidence="1">
    <location>
        <begin position="69"/>
        <end position="87"/>
    </location>
</feature>
<protein>
    <recommendedName>
        <fullName evidence="1 2">Sodium/glutamate symporter</fullName>
    </recommendedName>
</protein>